<feature type="compositionally biased region" description="Polar residues" evidence="1">
    <location>
        <begin position="208"/>
        <end position="226"/>
    </location>
</feature>
<dbReference type="EMBL" id="UYRU01044206">
    <property type="protein sequence ID" value="VDK85758.1"/>
    <property type="molecule type" value="Genomic_DNA"/>
</dbReference>
<gene>
    <name evidence="3" type="ORF">DILT_LOCUS3754</name>
</gene>
<feature type="compositionally biased region" description="Polar residues" evidence="1">
    <location>
        <begin position="262"/>
        <end position="275"/>
    </location>
</feature>
<evidence type="ECO:0000256" key="1">
    <source>
        <dbReference type="SAM" id="MobiDB-lite"/>
    </source>
</evidence>
<keyword evidence="2" id="KW-0812">Transmembrane</keyword>
<keyword evidence="2" id="KW-0472">Membrane</keyword>
<reference evidence="3 4" key="1">
    <citation type="submission" date="2018-11" db="EMBL/GenBank/DDBJ databases">
        <authorList>
            <consortium name="Pathogen Informatics"/>
        </authorList>
    </citation>
    <scope>NUCLEOTIDE SEQUENCE [LARGE SCALE GENOMIC DNA]</scope>
</reference>
<accession>A0A3P6V120</accession>
<evidence type="ECO:0000256" key="2">
    <source>
        <dbReference type="SAM" id="Phobius"/>
    </source>
</evidence>
<proteinExistence type="predicted"/>
<feature type="transmembrane region" description="Helical" evidence="2">
    <location>
        <begin position="15"/>
        <end position="37"/>
    </location>
</feature>
<feature type="region of interest" description="Disordered" evidence="1">
    <location>
        <begin position="80"/>
        <end position="226"/>
    </location>
</feature>
<feature type="region of interest" description="Disordered" evidence="1">
    <location>
        <begin position="253"/>
        <end position="275"/>
    </location>
</feature>
<feature type="compositionally biased region" description="Basic and acidic residues" evidence="1">
    <location>
        <begin position="174"/>
        <end position="187"/>
    </location>
</feature>
<organism evidence="3 4">
    <name type="scientific">Dibothriocephalus latus</name>
    <name type="common">Fish tapeworm</name>
    <name type="synonym">Diphyllobothrium latum</name>
    <dbReference type="NCBI Taxonomy" id="60516"/>
    <lineage>
        <taxon>Eukaryota</taxon>
        <taxon>Metazoa</taxon>
        <taxon>Spiralia</taxon>
        <taxon>Lophotrochozoa</taxon>
        <taxon>Platyhelminthes</taxon>
        <taxon>Cestoda</taxon>
        <taxon>Eucestoda</taxon>
        <taxon>Diphyllobothriidea</taxon>
        <taxon>Diphyllobothriidae</taxon>
        <taxon>Dibothriocephalus</taxon>
    </lineage>
</organism>
<evidence type="ECO:0000313" key="3">
    <source>
        <dbReference type="EMBL" id="VDK85758.1"/>
    </source>
</evidence>
<feature type="compositionally biased region" description="Polar residues" evidence="1">
    <location>
        <begin position="80"/>
        <end position="91"/>
    </location>
</feature>
<evidence type="ECO:0000313" key="4">
    <source>
        <dbReference type="Proteomes" id="UP000281553"/>
    </source>
</evidence>
<feature type="compositionally biased region" description="Polar residues" evidence="1">
    <location>
        <begin position="160"/>
        <end position="172"/>
    </location>
</feature>
<keyword evidence="4" id="KW-1185">Reference proteome</keyword>
<protein>
    <submittedName>
        <fullName evidence="3">Uncharacterized protein</fullName>
    </submittedName>
</protein>
<dbReference type="AlphaFoldDB" id="A0A3P6V120"/>
<feature type="compositionally biased region" description="Low complexity" evidence="1">
    <location>
        <begin position="141"/>
        <end position="152"/>
    </location>
</feature>
<sequence>MRCTEAATQNWHLSALIGGLLGVSLALILGIILLIIVKRKHWSTTSKYGAEKSLLHSEGNGGLHRKTRYSWRSNGNGWRSNLSARSSSTRGVSDFSGNLREEDEDDEEDAIAEDDEDTEADTGCKSSVRSQTGIYGGSGGTTSSNRHSSVSSIEPREDTSSVTHHLQTSSQIPGKRDGRKVRQDVRAQKRVSKTVPSERSPGSPRKPPQQSNSQEQRVQSNVYSVNDTKACPGVTVNILSPSPELTETKEDLRALGPKTPGDGQTASDSSDIEQNLVTPNSSKQNIQLHKDSANGYSVFEINVLGPVSQNPARRKTIAVFQETVLCPGIERGCTPQRHSVVENHIVRNPLFSPVGTPNETLEPVPCFSCQSPAPRFDPQMVNLEPPLLLSPPYQPSGCFFEETWIKSPHIEYSPLSQPMDNPSWLSSGVYSPVTSSVNSPLSTKSSPSFDLDLQGADYCADQNIYAEFIETI</sequence>
<dbReference type="Proteomes" id="UP000281553">
    <property type="component" value="Unassembled WGS sequence"/>
</dbReference>
<keyword evidence="2" id="KW-1133">Transmembrane helix</keyword>
<name>A0A3P6V120_DIBLA</name>
<feature type="compositionally biased region" description="Acidic residues" evidence="1">
    <location>
        <begin position="101"/>
        <end position="120"/>
    </location>
</feature>